<evidence type="ECO:0000313" key="1">
    <source>
        <dbReference type="EMBL" id="KAG5610636.1"/>
    </source>
</evidence>
<dbReference type="AlphaFoldDB" id="A0A9J5ZGM5"/>
<gene>
    <name evidence="1" type="ORF">H5410_021917</name>
</gene>
<organism evidence="1 2">
    <name type="scientific">Solanum commersonii</name>
    <name type="common">Commerson's wild potato</name>
    <name type="synonym">Commerson's nightshade</name>
    <dbReference type="NCBI Taxonomy" id="4109"/>
    <lineage>
        <taxon>Eukaryota</taxon>
        <taxon>Viridiplantae</taxon>
        <taxon>Streptophyta</taxon>
        <taxon>Embryophyta</taxon>
        <taxon>Tracheophyta</taxon>
        <taxon>Spermatophyta</taxon>
        <taxon>Magnoliopsida</taxon>
        <taxon>eudicotyledons</taxon>
        <taxon>Gunneridae</taxon>
        <taxon>Pentapetalae</taxon>
        <taxon>asterids</taxon>
        <taxon>lamiids</taxon>
        <taxon>Solanales</taxon>
        <taxon>Solanaceae</taxon>
        <taxon>Solanoideae</taxon>
        <taxon>Solaneae</taxon>
        <taxon>Solanum</taxon>
    </lineage>
</organism>
<name>A0A9J5ZGM5_SOLCO</name>
<sequence length="66" mass="7833">MPNIEIHCLKVIFEYGLISRNSLNFKFVGNSYQLCDVAKNHFLTRLVECVVNFYARWTKRVYATEE</sequence>
<comment type="caution">
    <text evidence="1">The sequence shown here is derived from an EMBL/GenBank/DDBJ whole genome shotgun (WGS) entry which is preliminary data.</text>
</comment>
<protein>
    <submittedName>
        <fullName evidence="1">Uncharacterized protein</fullName>
    </submittedName>
</protein>
<accession>A0A9J5ZGM5</accession>
<proteinExistence type="predicted"/>
<dbReference type="Proteomes" id="UP000824120">
    <property type="component" value="Chromosome 4"/>
</dbReference>
<dbReference type="EMBL" id="JACXVP010000004">
    <property type="protein sequence ID" value="KAG5610636.1"/>
    <property type="molecule type" value="Genomic_DNA"/>
</dbReference>
<keyword evidence="2" id="KW-1185">Reference proteome</keyword>
<evidence type="ECO:0000313" key="2">
    <source>
        <dbReference type="Proteomes" id="UP000824120"/>
    </source>
</evidence>
<reference evidence="1 2" key="1">
    <citation type="submission" date="2020-09" db="EMBL/GenBank/DDBJ databases">
        <title>De no assembly of potato wild relative species, Solanum commersonii.</title>
        <authorList>
            <person name="Cho K."/>
        </authorList>
    </citation>
    <scope>NUCLEOTIDE SEQUENCE [LARGE SCALE GENOMIC DNA]</scope>
    <source>
        <strain evidence="1">LZ3.2</strain>
        <tissue evidence="1">Leaf</tissue>
    </source>
</reference>